<protein>
    <recommendedName>
        <fullName evidence="2">DUF4394 domain-containing protein</fullName>
    </recommendedName>
</protein>
<dbReference type="EMBL" id="AZRA01000023">
    <property type="protein sequence ID" value="KDB53520.1"/>
    <property type="molecule type" value="Genomic_DNA"/>
</dbReference>
<evidence type="ECO:0000313" key="3">
    <source>
        <dbReference type="EMBL" id="KDB53520.1"/>
    </source>
</evidence>
<dbReference type="STRING" id="34103.SAMN05421778_12270"/>
<keyword evidence="4" id="KW-1185">Reference proteome</keyword>
<dbReference type="Proteomes" id="UP000026714">
    <property type="component" value="Unassembled WGS sequence"/>
</dbReference>
<feature type="chain" id="PRO_5001575999" description="DUF4394 domain-containing protein" evidence="1">
    <location>
        <begin position="28"/>
        <end position="309"/>
    </location>
</feature>
<dbReference type="SUPFAM" id="SSF63825">
    <property type="entry name" value="YWTD domain"/>
    <property type="match status" value="1"/>
</dbReference>
<keyword evidence="1" id="KW-0732">Signal</keyword>
<reference evidence="3 4" key="1">
    <citation type="journal article" date="2014" name="FEMS Microbiol. Ecol.">
        <title>Sphaerotilus natans encrusted with nanoball-shaped Fe(III) oxide minerals formed by nitrate-reducing mixotrophic Fe(II) oxidation.</title>
        <authorList>
            <person name="Park S."/>
            <person name="Kim D.H."/>
            <person name="Lee J.H."/>
            <person name="Hur H.G."/>
        </authorList>
    </citation>
    <scope>NUCLEOTIDE SEQUENCE [LARGE SCALE GENOMIC DNA]</scope>
    <source>
        <strain evidence="3 4">DSM 6575</strain>
    </source>
</reference>
<dbReference type="PATRIC" id="fig|1286631.3.peg.874"/>
<dbReference type="PROSITE" id="PS51257">
    <property type="entry name" value="PROKAR_LIPOPROTEIN"/>
    <property type="match status" value="1"/>
</dbReference>
<gene>
    <name evidence="3" type="ORF">X805_08850</name>
</gene>
<feature type="signal peptide" evidence="1">
    <location>
        <begin position="1"/>
        <end position="27"/>
    </location>
</feature>
<accession>A0A059KQA1</accession>
<evidence type="ECO:0000256" key="1">
    <source>
        <dbReference type="SAM" id="SignalP"/>
    </source>
</evidence>
<dbReference type="AlphaFoldDB" id="A0A059KQA1"/>
<sequence>MKRSRPVSSFFPAVSALAAALLLSACAGMPPKPRAPEAVTAEVLPPKAREHRLWIVSADHQLQLVRAGRPDRIEQQVALRGLASGDEVVGIDFRVARGVLYLLTRQGRLYTVDTGSGQLTPVGTGGALAIALPSGPIGFDFNPAADRIRIVGAAVNLRAHPDTGALVDGDPKMEGLQPDGALRYAEGDPAHGRTPRIDAAGYTYNKTSDKLTTNYAIDQAAGTLVMQGSLEGATPAVSPNTGLLSTVGSLGVKGFSDAAFDIADIDNTALAALRTDRTRLYRVDLKSGQAQRIGPVGAGAPIRGLAIEP</sequence>
<dbReference type="InterPro" id="IPR025507">
    <property type="entry name" value="DUF4394"/>
</dbReference>
<dbReference type="RefSeq" id="WP_037478690.1">
    <property type="nucleotide sequence ID" value="NZ_AZRA01000023.1"/>
</dbReference>
<name>A0A059KQA1_9BURK</name>
<evidence type="ECO:0000313" key="4">
    <source>
        <dbReference type="Proteomes" id="UP000026714"/>
    </source>
</evidence>
<comment type="caution">
    <text evidence="3">The sequence shown here is derived from an EMBL/GenBank/DDBJ whole genome shotgun (WGS) entry which is preliminary data.</text>
</comment>
<proteinExistence type="predicted"/>
<organism evidence="3 4">
    <name type="scientific">Sphaerotilus natans subsp. natans DSM 6575</name>
    <dbReference type="NCBI Taxonomy" id="1286631"/>
    <lineage>
        <taxon>Bacteria</taxon>
        <taxon>Pseudomonadati</taxon>
        <taxon>Pseudomonadota</taxon>
        <taxon>Betaproteobacteria</taxon>
        <taxon>Burkholderiales</taxon>
        <taxon>Sphaerotilaceae</taxon>
        <taxon>Sphaerotilus</taxon>
    </lineage>
</organism>
<dbReference type="eggNOG" id="COG2931">
    <property type="taxonomic scope" value="Bacteria"/>
</dbReference>
<dbReference type="Pfam" id="PF14339">
    <property type="entry name" value="DUF4394"/>
    <property type="match status" value="1"/>
</dbReference>
<evidence type="ECO:0000259" key="2">
    <source>
        <dbReference type="Pfam" id="PF14339"/>
    </source>
</evidence>
<feature type="domain" description="DUF4394" evidence="2">
    <location>
        <begin position="62"/>
        <end position="306"/>
    </location>
</feature>